<name>A0A086TK37_9FUNG</name>
<keyword evidence="4" id="KW-0808">Transferase</keyword>
<dbReference type="InterPro" id="IPR022751">
    <property type="entry name" value="Alpha_mannosyltransferase"/>
</dbReference>
<dbReference type="EMBL" id="KN042432">
    <property type="protein sequence ID" value="KFH62314.1"/>
    <property type="molecule type" value="Genomic_DNA"/>
</dbReference>
<dbReference type="Pfam" id="PF11051">
    <property type="entry name" value="Mannosyl_trans3"/>
    <property type="match status" value="1"/>
</dbReference>
<keyword evidence="6" id="KW-0735">Signal-anchor</keyword>
<evidence type="ECO:0000256" key="2">
    <source>
        <dbReference type="ARBA" id="ARBA00009105"/>
    </source>
</evidence>
<comment type="subcellular location">
    <subcellularLocation>
        <location evidence="1">Membrane</location>
        <topology evidence="1">Single-pass type II membrane protein</topology>
    </subcellularLocation>
</comment>
<evidence type="ECO:0000313" key="11">
    <source>
        <dbReference type="EMBL" id="KFH62314.1"/>
    </source>
</evidence>
<evidence type="ECO:0000256" key="9">
    <source>
        <dbReference type="ARBA" id="ARBA00023180"/>
    </source>
</evidence>
<dbReference type="PANTHER" id="PTHR31392">
    <property type="entry name" value="ALPHA-1,3-MANNOSYLTRANSFERASE MNN1-RELATED"/>
    <property type="match status" value="1"/>
</dbReference>
<evidence type="ECO:0000256" key="8">
    <source>
        <dbReference type="ARBA" id="ARBA00023136"/>
    </source>
</evidence>
<evidence type="ECO:0000256" key="7">
    <source>
        <dbReference type="ARBA" id="ARBA00022989"/>
    </source>
</evidence>
<sequence length="594" mass="69384">MHKLSTRSPFLNLVLAVIINLVLFVVCQRYWSVSNHLHQIQEEQLQQNQVLEQQELFSKEQKLRFEEAQKASSPRPLSSFQVPEIVLQTHDIAIPRDIPAWTDADTAYLNTAVGFSFMEDMIKIQYNKFEKVESKDRIDFARISRAERLYKSLWNHVYALYKQLPQEMKIVRDKERAILEMAKTRPEVEFFLKLELSLYPFLHLHPRRTSLSLYESYTGRGVVICAGNNQFEFIVSSIQAIRLLNPTLPIEVFYMGDGDLSPERQTYVREMTQHIELKDVYKYLENDEMMLGGWSIKAFSLLASSFAEVMLIDSDAFFLRDPEQLFSDPGYAAAGALFFYDRTLWTDWRVGPDWLRSMMPIMSSFPKTTRWFRGMSSHEQESGVVVINKKLRYQGLLATCKMNMRWERDFYSYKVFYGDKETFWTGFEMVQDPYAFMKTFGGAIGERREGHEDTDAVCGAQLHLNHLGEPLWWNGGLMRNKNEGIKRTLKFDFWKSGGGLQKHRERIVRNKVLLNEQLFELGLESKEQMETEPEDPTWIFEESCLEGGVMHELNDEQKALTSAYVRIDAIAKEDEQRIRAGESVDSKAYKWSEV</sequence>
<dbReference type="GO" id="GO:0000033">
    <property type="term" value="F:alpha-1,3-mannosyltransferase activity"/>
    <property type="evidence" value="ECO:0007669"/>
    <property type="project" value="TreeGrafter"/>
</dbReference>
<evidence type="ECO:0000256" key="1">
    <source>
        <dbReference type="ARBA" id="ARBA00004606"/>
    </source>
</evidence>
<dbReference type="AlphaFoldDB" id="A0A086TK37"/>
<dbReference type="GO" id="GO:0006493">
    <property type="term" value="P:protein O-linked glycosylation"/>
    <property type="evidence" value="ECO:0007669"/>
    <property type="project" value="TreeGrafter"/>
</dbReference>
<dbReference type="GO" id="GO:0016020">
    <property type="term" value="C:membrane"/>
    <property type="evidence" value="ECO:0007669"/>
    <property type="project" value="UniProtKB-SubCell"/>
</dbReference>
<dbReference type="InterPro" id="IPR029044">
    <property type="entry name" value="Nucleotide-diphossugar_trans"/>
</dbReference>
<evidence type="ECO:0000256" key="4">
    <source>
        <dbReference type="ARBA" id="ARBA00022679"/>
    </source>
</evidence>
<dbReference type="OrthoDB" id="430354at2759"/>
<keyword evidence="8 10" id="KW-0472">Membrane</keyword>
<keyword evidence="5 10" id="KW-0812">Transmembrane</keyword>
<evidence type="ECO:0008006" key="13">
    <source>
        <dbReference type="Google" id="ProtNLM"/>
    </source>
</evidence>
<gene>
    <name evidence="11" type="ORF">MVEG_11525</name>
</gene>
<proteinExistence type="inferred from homology"/>
<feature type="transmembrane region" description="Helical" evidence="10">
    <location>
        <begin position="12"/>
        <end position="31"/>
    </location>
</feature>
<organism evidence="11 12">
    <name type="scientific">Podila verticillata NRRL 6337</name>
    <dbReference type="NCBI Taxonomy" id="1069443"/>
    <lineage>
        <taxon>Eukaryota</taxon>
        <taxon>Fungi</taxon>
        <taxon>Fungi incertae sedis</taxon>
        <taxon>Mucoromycota</taxon>
        <taxon>Mortierellomycotina</taxon>
        <taxon>Mortierellomycetes</taxon>
        <taxon>Mortierellales</taxon>
        <taxon>Mortierellaceae</taxon>
        <taxon>Podila</taxon>
    </lineage>
</organism>
<comment type="similarity">
    <text evidence="2">Belongs to the MNN1/MNT family.</text>
</comment>
<dbReference type="PANTHER" id="PTHR31392:SF1">
    <property type="entry name" value="ALPHA-1,3-MANNOSYLTRANSFERASE MNN1-RELATED"/>
    <property type="match status" value="1"/>
</dbReference>
<dbReference type="SUPFAM" id="SSF53448">
    <property type="entry name" value="Nucleotide-diphospho-sugar transferases"/>
    <property type="match status" value="1"/>
</dbReference>
<dbReference type="Gene3D" id="3.90.550.10">
    <property type="entry name" value="Spore Coat Polysaccharide Biosynthesis Protein SpsA, Chain A"/>
    <property type="match status" value="1"/>
</dbReference>
<evidence type="ECO:0000313" key="12">
    <source>
        <dbReference type="Proteomes" id="UP000243308"/>
    </source>
</evidence>
<dbReference type="Proteomes" id="UP000243308">
    <property type="component" value="Unassembled WGS sequence"/>
</dbReference>
<keyword evidence="12" id="KW-1185">Reference proteome</keyword>
<evidence type="ECO:0000256" key="3">
    <source>
        <dbReference type="ARBA" id="ARBA00022676"/>
    </source>
</evidence>
<keyword evidence="9" id="KW-0325">Glycoprotein</keyword>
<dbReference type="GO" id="GO:0005794">
    <property type="term" value="C:Golgi apparatus"/>
    <property type="evidence" value="ECO:0007669"/>
    <property type="project" value="TreeGrafter"/>
</dbReference>
<protein>
    <recommendedName>
        <fullName evidence="13">Alpha-1,3-mannosyltransferase</fullName>
    </recommendedName>
</protein>
<accession>A0A086TK37</accession>
<evidence type="ECO:0000256" key="6">
    <source>
        <dbReference type="ARBA" id="ARBA00022968"/>
    </source>
</evidence>
<evidence type="ECO:0000256" key="10">
    <source>
        <dbReference type="SAM" id="Phobius"/>
    </source>
</evidence>
<evidence type="ECO:0000256" key="5">
    <source>
        <dbReference type="ARBA" id="ARBA00022692"/>
    </source>
</evidence>
<keyword evidence="3" id="KW-0328">Glycosyltransferase</keyword>
<keyword evidence="7 10" id="KW-1133">Transmembrane helix</keyword>
<reference evidence="11 12" key="1">
    <citation type="submission" date="2011-02" db="EMBL/GenBank/DDBJ databases">
        <title>The Genome Sequence of Mortierella verticillata NRRL 6337.</title>
        <authorList>
            <consortium name="The Broad Institute Genome Sequencing Platform"/>
            <person name="Russ C."/>
            <person name="Cuomo C."/>
            <person name="Burger G."/>
            <person name="Gray M.W."/>
            <person name="Holland P.W.H."/>
            <person name="King N."/>
            <person name="Lang F.B.F."/>
            <person name="Roger A.J."/>
            <person name="Ruiz-Trillo I."/>
            <person name="Young S.K."/>
            <person name="Zeng Q."/>
            <person name="Gargeya S."/>
            <person name="Alvarado L."/>
            <person name="Berlin A."/>
            <person name="Chapman S.B."/>
            <person name="Chen Z."/>
            <person name="Freedman E."/>
            <person name="Gellesch M."/>
            <person name="Goldberg J."/>
            <person name="Griggs A."/>
            <person name="Gujja S."/>
            <person name="Heilman E."/>
            <person name="Heiman D."/>
            <person name="Howarth C."/>
            <person name="Mehta T."/>
            <person name="Neiman D."/>
            <person name="Pearson M."/>
            <person name="Roberts A."/>
            <person name="Saif S."/>
            <person name="Shea T."/>
            <person name="Shenoy N."/>
            <person name="Sisk P."/>
            <person name="Stolte C."/>
            <person name="Sykes S."/>
            <person name="White J."/>
            <person name="Yandava C."/>
            <person name="Haas B."/>
            <person name="Nusbaum C."/>
            <person name="Birren B."/>
        </authorList>
    </citation>
    <scope>NUCLEOTIDE SEQUENCE [LARGE SCALE GENOMIC DNA]</scope>
    <source>
        <strain evidence="11 12">NRRL 6337</strain>
    </source>
</reference>